<evidence type="ECO:0008006" key="3">
    <source>
        <dbReference type="Google" id="ProtNLM"/>
    </source>
</evidence>
<evidence type="ECO:0000313" key="1">
    <source>
        <dbReference type="EMBL" id="GAA0152812.1"/>
    </source>
</evidence>
<dbReference type="AlphaFoldDB" id="A0AAV3PM46"/>
<keyword evidence="2" id="KW-1185">Reference proteome</keyword>
<proteinExistence type="predicted"/>
<evidence type="ECO:0000313" key="2">
    <source>
        <dbReference type="Proteomes" id="UP001454036"/>
    </source>
</evidence>
<dbReference type="EMBL" id="BAABME010002054">
    <property type="protein sequence ID" value="GAA0152812.1"/>
    <property type="molecule type" value="Genomic_DNA"/>
</dbReference>
<organism evidence="1 2">
    <name type="scientific">Lithospermum erythrorhizon</name>
    <name type="common">Purple gromwell</name>
    <name type="synonym">Lithospermum officinale var. erythrorhizon</name>
    <dbReference type="NCBI Taxonomy" id="34254"/>
    <lineage>
        <taxon>Eukaryota</taxon>
        <taxon>Viridiplantae</taxon>
        <taxon>Streptophyta</taxon>
        <taxon>Embryophyta</taxon>
        <taxon>Tracheophyta</taxon>
        <taxon>Spermatophyta</taxon>
        <taxon>Magnoliopsida</taxon>
        <taxon>eudicotyledons</taxon>
        <taxon>Gunneridae</taxon>
        <taxon>Pentapetalae</taxon>
        <taxon>asterids</taxon>
        <taxon>lamiids</taxon>
        <taxon>Boraginales</taxon>
        <taxon>Boraginaceae</taxon>
        <taxon>Boraginoideae</taxon>
        <taxon>Lithospermeae</taxon>
        <taxon>Lithospermum</taxon>
    </lineage>
</organism>
<reference evidence="1 2" key="1">
    <citation type="submission" date="2024-01" db="EMBL/GenBank/DDBJ databases">
        <title>The complete chloroplast genome sequence of Lithospermum erythrorhizon: insights into the phylogenetic relationship among Boraginaceae species and the maternal lineages of purple gromwells.</title>
        <authorList>
            <person name="Okada T."/>
            <person name="Watanabe K."/>
        </authorList>
    </citation>
    <scope>NUCLEOTIDE SEQUENCE [LARGE SCALE GENOMIC DNA]</scope>
</reference>
<accession>A0AAV3PM46</accession>
<sequence>MLASVFLAEAVQSSLCIYNCSNEVLKAFCEYWCPSTNTLIIPQGKLSISLWDLLDLGGLSVTGRLFDEVVPTAECLSQSLGEEARIPVSCKFLLLGYHYLATQSLDGGVFASTWITFWNHYLRSYVGYDAAEWSTSKTACPRKSSMFEPCSWDATDRHHFDTLRVSANLEEESAFLLITSLVRWGLILHAQHIATNRPAGPQMVRYHGKGRSKVYAPSEARTALCSCQVTSKATRPDRA</sequence>
<gene>
    <name evidence="1" type="ORF">LIER_11198</name>
</gene>
<name>A0AAV3PM46_LITER</name>
<comment type="caution">
    <text evidence="1">The sequence shown here is derived from an EMBL/GenBank/DDBJ whole genome shotgun (WGS) entry which is preliminary data.</text>
</comment>
<dbReference type="Proteomes" id="UP001454036">
    <property type="component" value="Unassembled WGS sequence"/>
</dbReference>
<protein>
    <recommendedName>
        <fullName evidence="3">Aminotransferase-like plant mobile domain-containing protein</fullName>
    </recommendedName>
</protein>